<evidence type="ECO:0000256" key="4">
    <source>
        <dbReference type="ARBA" id="ARBA00023014"/>
    </source>
</evidence>
<dbReference type="InterPro" id="IPR036010">
    <property type="entry name" value="2Fe-2S_ferredoxin-like_sf"/>
</dbReference>
<dbReference type="AlphaFoldDB" id="A0A1W1H598"/>
<dbReference type="EMBL" id="FWEV01000007">
    <property type="protein sequence ID" value="SLM27622.1"/>
    <property type="molecule type" value="Genomic_DNA"/>
</dbReference>
<dbReference type="Pfam" id="PF12838">
    <property type="entry name" value="Fer4_7"/>
    <property type="match status" value="1"/>
</dbReference>
<evidence type="ECO:0000313" key="7">
    <source>
        <dbReference type="EMBL" id="SLM27622.1"/>
    </source>
</evidence>
<dbReference type="InterPro" id="IPR001041">
    <property type="entry name" value="2Fe-2S_ferredoxin-type"/>
</dbReference>
<dbReference type="Gene3D" id="3.10.20.740">
    <property type="match status" value="1"/>
</dbReference>
<evidence type="ECO:0000256" key="2">
    <source>
        <dbReference type="ARBA" id="ARBA00022723"/>
    </source>
</evidence>
<name>A0A1W1H598_9BACT</name>
<dbReference type="InterPro" id="IPR017896">
    <property type="entry name" value="4Fe4S_Fe-S-bd"/>
</dbReference>
<dbReference type="Gene3D" id="3.30.70.20">
    <property type="match status" value="1"/>
</dbReference>
<evidence type="ECO:0000256" key="3">
    <source>
        <dbReference type="ARBA" id="ARBA00023004"/>
    </source>
</evidence>
<feature type="domain" description="4Fe-4S ferredoxin-type" evidence="6">
    <location>
        <begin position="155"/>
        <end position="185"/>
    </location>
</feature>
<keyword evidence="8" id="KW-1185">Reference proteome</keyword>
<protein>
    <submittedName>
        <fullName evidence="7">2Fe-2S iron-sulfur cluster binding domain protein</fullName>
    </submittedName>
</protein>
<dbReference type="PROSITE" id="PS00198">
    <property type="entry name" value="4FE4S_FER_1"/>
    <property type="match status" value="1"/>
</dbReference>
<dbReference type="PROSITE" id="PS51085">
    <property type="entry name" value="2FE2S_FER_2"/>
    <property type="match status" value="1"/>
</dbReference>
<dbReference type="SUPFAM" id="SSF54292">
    <property type="entry name" value="2Fe-2S ferredoxin-like"/>
    <property type="match status" value="1"/>
</dbReference>
<dbReference type="InterPro" id="IPR050157">
    <property type="entry name" value="PSI_iron-sulfur_center"/>
</dbReference>
<dbReference type="CDD" id="cd00207">
    <property type="entry name" value="fer2"/>
    <property type="match status" value="1"/>
</dbReference>
<dbReference type="Pfam" id="PF13510">
    <property type="entry name" value="Fer2_4"/>
    <property type="match status" value="1"/>
</dbReference>
<reference evidence="7 8" key="1">
    <citation type="submission" date="2017-03" db="EMBL/GenBank/DDBJ databases">
        <authorList>
            <person name="Afonso C.L."/>
            <person name="Miller P.J."/>
            <person name="Scott M.A."/>
            <person name="Spackman E."/>
            <person name="Goraichik I."/>
            <person name="Dimitrov K.M."/>
            <person name="Suarez D.L."/>
            <person name="Swayne D.E."/>
        </authorList>
    </citation>
    <scope>NUCLEOTIDE SEQUENCE [LARGE SCALE GENOMIC DNA]</scope>
    <source>
        <strain evidence="7">PRJEB14757</strain>
    </source>
</reference>
<evidence type="ECO:0000259" key="5">
    <source>
        <dbReference type="PROSITE" id="PS51085"/>
    </source>
</evidence>
<organism evidence="7 8">
    <name type="scientific">Desulfamplus magnetovallimortis</name>
    <dbReference type="NCBI Taxonomy" id="1246637"/>
    <lineage>
        <taxon>Bacteria</taxon>
        <taxon>Pseudomonadati</taxon>
        <taxon>Thermodesulfobacteriota</taxon>
        <taxon>Desulfobacteria</taxon>
        <taxon>Desulfobacterales</taxon>
        <taxon>Desulfobacteraceae</taxon>
        <taxon>Desulfamplus</taxon>
    </lineage>
</organism>
<gene>
    <name evidence="7" type="ORF">MTBBW1_1040079</name>
</gene>
<feature type="domain" description="2Fe-2S ferredoxin-type" evidence="5">
    <location>
        <begin position="7"/>
        <end position="88"/>
    </location>
</feature>
<keyword evidence="1" id="KW-0004">4Fe-4S</keyword>
<dbReference type="SUPFAM" id="SSF54862">
    <property type="entry name" value="4Fe-4S ferredoxins"/>
    <property type="match status" value="1"/>
</dbReference>
<dbReference type="Proteomes" id="UP000191931">
    <property type="component" value="Unassembled WGS sequence"/>
</dbReference>
<evidence type="ECO:0000259" key="6">
    <source>
        <dbReference type="PROSITE" id="PS51379"/>
    </source>
</evidence>
<dbReference type="PROSITE" id="PS51379">
    <property type="entry name" value="4FE4S_FER_2"/>
    <property type="match status" value="1"/>
</dbReference>
<keyword evidence="4" id="KW-0411">Iron-sulfur</keyword>
<evidence type="ECO:0000313" key="8">
    <source>
        <dbReference type="Proteomes" id="UP000191931"/>
    </source>
</evidence>
<dbReference type="RefSeq" id="WP_245809364.1">
    <property type="nucleotide sequence ID" value="NZ_LT828545.1"/>
</dbReference>
<keyword evidence="2" id="KW-0479">Metal-binding</keyword>
<accession>A0A1W1H598</accession>
<evidence type="ECO:0000256" key="1">
    <source>
        <dbReference type="ARBA" id="ARBA00022485"/>
    </source>
</evidence>
<sequence>MMARDINMVEITVDDTTIMAKEGQSVLQVAREHGIRIPHLCFHPALKPSGSCKLCGVEVASRSGKSVIMLSCILKVKQGLVIQTATEAVQQARVKAFNKLLQMAPDSFRIRQIAADFNVDVIPPADGCIRCRLCIRVCNDVIGARALKMETVGEKRFVMPQPGRCLGCGTCANLCPTRLIHVEDKDGVRTVSIRGETIGKLPLVRCEGCGQMYVTSDFLDHVASATSDHPHVKVEHRFCKTCVKLLSDKTKTANVKTR</sequence>
<dbReference type="GO" id="GO:0046872">
    <property type="term" value="F:metal ion binding"/>
    <property type="evidence" value="ECO:0007669"/>
    <property type="project" value="UniProtKB-KW"/>
</dbReference>
<dbReference type="InterPro" id="IPR017900">
    <property type="entry name" value="4Fe4S_Fe_S_CS"/>
</dbReference>
<dbReference type="PANTHER" id="PTHR24960">
    <property type="entry name" value="PHOTOSYSTEM I IRON-SULFUR CENTER-RELATED"/>
    <property type="match status" value="1"/>
</dbReference>
<dbReference type="PANTHER" id="PTHR24960:SF79">
    <property type="entry name" value="PHOTOSYSTEM I IRON-SULFUR CENTER"/>
    <property type="match status" value="1"/>
</dbReference>
<proteinExistence type="predicted"/>
<keyword evidence="3" id="KW-0408">Iron</keyword>
<dbReference type="GO" id="GO:0051539">
    <property type="term" value="F:4 iron, 4 sulfur cluster binding"/>
    <property type="evidence" value="ECO:0007669"/>
    <property type="project" value="UniProtKB-KW"/>
</dbReference>
<dbReference type="STRING" id="1246637.MTBBW1_1040079"/>